<evidence type="ECO:0000259" key="5">
    <source>
        <dbReference type="PROSITE" id="PS50240"/>
    </source>
</evidence>
<dbReference type="SMART" id="SM00020">
    <property type="entry name" value="Tryp_SPc"/>
    <property type="match status" value="1"/>
</dbReference>
<dbReference type="Proteomes" id="UP000837857">
    <property type="component" value="Chromosome 20"/>
</dbReference>
<feature type="domain" description="Peptidase S1" evidence="5">
    <location>
        <begin position="37"/>
        <end position="288"/>
    </location>
</feature>
<dbReference type="SUPFAM" id="SSF50494">
    <property type="entry name" value="Trypsin-like serine proteases"/>
    <property type="match status" value="1"/>
</dbReference>
<dbReference type="Gene3D" id="2.40.10.10">
    <property type="entry name" value="Trypsin-like serine proteases"/>
    <property type="match status" value="1"/>
</dbReference>
<dbReference type="InterPro" id="IPR043504">
    <property type="entry name" value="Peptidase_S1_PA_chymotrypsin"/>
</dbReference>
<dbReference type="InterPro" id="IPR033116">
    <property type="entry name" value="TRYPSIN_SER"/>
</dbReference>
<gene>
    <name evidence="6" type="ORF">IPOD504_LOCUS8321</name>
</gene>
<dbReference type="PROSITE" id="PS50240">
    <property type="entry name" value="TRYPSIN_DOM"/>
    <property type="match status" value="1"/>
</dbReference>
<name>A0ABN8IET0_9NEOP</name>
<feature type="compositionally biased region" description="Acidic residues" evidence="3">
    <location>
        <begin position="291"/>
        <end position="316"/>
    </location>
</feature>
<feature type="signal peptide" evidence="4">
    <location>
        <begin position="1"/>
        <end position="18"/>
    </location>
</feature>
<dbReference type="Pfam" id="PF00089">
    <property type="entry name" value="Trypsin"/>
    <property type="match status" value="1"/>
</dbReference>
<dbReference type="PANTHER" id="PTHR24250">
    <property type="entry name" value="CHYMOTRYPSIN-RELATED"/>
    <property type="match status" value="1"/>
</dbReference>
<proteinExistence type="predicted"/>
<evidence type="ECO:0000256" key="3">
    <source>
        <dbReference type="SAM" id="MobiDB-lite"/>
    </source>
</evidence>
<keyword evidence="2" id="KW-0720">Serine protease</keyword>
<dbReference type="InterPro" id="IPR018114">
    <property type="entry name" value="TRYPSIN_HIS"/>
</dbReference>
<keyword evidence="7" id="KW-1185">Reference proteome</keyword>
<protein>
    <recommendedName>
        <fullName evidence="5">Peptidase S1 domain-containing protein</fullName>
    </recommendedName>
</protein>
<evidence type="ECO:0000313" key="7">
    <source>
        <dbReference type="Proteomes" id="UP000837857"/>
    </source>
</evidence>
<organism evidence="6 7">
    <name type="scientific">Iphiclides podalirius</name>
    <name type="common">scarce swallowtail</name>
    <dbReference type="NCBI Taxonomy" id="110791"/>
    <lineage>
        <taxon>Eukaryota</taxon>
        <taxon>Metazoa</taxon>
        <taxon>Ecdysozoa</taxon>
        <taxon>Arthropoda</taxon>
        <taxon>Hexapoda</taxon>
        <taxon>Insecta</taxon>
        <taxon>Pterygota</taxon>
        <taxon>Neoptera</taxon>
        <taxon>Endopterygota</taxon>
        <taxon>Lepidoptera</taxon>
        <taxon>Glossata</taxon>
        <taxon>Ditrysia</taxon>
        <taxon>Papilionoidea</taxon>
        <taxon>Papilionidae</taxon>
        <taxon>Papilioninae</taxon>
        <taxon>Iphiclides</taxon>
    </lineage>
</organism>
<keyword evidence="4" id="KW-0732">Signal</keyword>
<evidence type="ECO:0000256" key="2">
    <source>
        <dbReference type="RuleBase" id="RU363034"/>
    </source>
</evidence>
<accession>A0ABN8IET0</accession>
<dbReference type="PANTHER" id="PTHR24250:SF50">
    <property type="entry name" value="PEPTIDASE S1 DOMAIN-CONTAINING PROTEIN"/>
    <property type="match status" value="1"/>
</dbReference>
<keyword evidence="2" id="KW-0645">Protease</keyword>
<dbReference type="InterPro" id="IPR001254">
    <property type="entry name" value="Trypsin_dom"/>
</dbReference>
<keyword evidence="2" id="KW-0378">Hydrolase</keyword>
<dbReference type="PROSITE" id="PS00135">
    <property type="entry name" value="TRYPSIN_SER"/>
    <property type="match status" value="1"/>
</dbReference>
<dbReference type="InterPro" id="IPR001314">
    <property type="entry name" value="Peptidase_S1A"/>
</dbReference>
<sequence>MAAWTLSVFFLAVTAVSAFADPRLTFPENVQGRENRIVSGWEAEEGQIPYQISLRMVNPVGGVSACGGTIIHSEWALTAAHCTASRVTIVIRVGTVNLTRPDSIFETTTYYNHPLYNEAFQQVVQPHDIGLIKFNRKIEFSDKVQPIRLQPSSDKNRNYDEIRLEASGWGRTWTGGASPENLNWVYLVGVTNAVCLNAFSNSPIIVDSTICARAYNVSSQSTCQGDSGGPLITEDVDGLPTQVGISSFVSSTGCHTDFPAGFIRPGHYHDWYFELTGINFDWEREPTTTEPETDEPEPTTTEAEPEVAPEVEEEPAPADSPKTLSSLDFF</sequence>
<feature type="chain" id="PRO_5046772633" description="Peptidase S1 domain-containing protein" evidence="4">
    <location>
        <begin position="19"/>
        <end position="330"/>
    </location>
</feature>
<dbReference type="InterPro" id="IPR009003">
    <property type="entry name" value="Peptidase_S1_PA"/>
</dbReference>
<keyword evidence="1" id="KW-1015">Disulfide bond</keyword>
<evidence type="ECO:0000256" key="1">
    <source>
        <dbReference type="ARBA" id="ARBA00023157"/>
    </source>
</evidence>
<evidence type="ECO:0000313" key="6">
    <source>
        <dbReference type="EMBL" id="CAH2052655.1"/>
    </source>
</evidence>
<dbReference type="PRINTS" id="PR00722">
    <property type="entry name" value="CHYMOTRYPSIN"/>
</dbReference>
<reference evidence="6" key="1">
    <citation type="submission" date="2022-03" db="EMBL/GenBank/DDBJ databases">
        <authorList>
            <person name="Martin H S."/>
        </authorList>
    </citation>
    <scope>NUCLEOTIDE SEQUENCE</scope>
</reference>
<dbReference type="EMBL" id="OW152832">
    <property type="protein sequence ID" value="CAH2052655.1"/>
    <property type="molecule type" value="Genomic_DNA"/>
</dbReference>
<evidence type="ECO:0000256" key="4">
    <source>
        <dbReference type="SAM" id="SignalP"/>
    </source>
</evidence>
<feature type="region of interest" description="Disordered" evidence="3">
    <location>
        <begin position="285"/>
        <end position="330"/>
    </location>
</feature>
<dbReference type="CDD" id="cd00190">
    <property type="entry name" value="Tryp_SPc"/>
    <property type="match status" value="1"/>
</dbReference>
<feature type="non-terminal residue" evidence="6">
    <location>
        <position position="330"/>
    </location>
</feature>
<dbReference type="PROSITE" id="PS00134">
    <property type="entry name" value="TRYPSIN_HIS"/>
    <property type="match status" value="1"/>
</dbReference>